<reference evidence="1 2" key="1">
    <citation type="submission" date="2013-11" db="EMBL/GenBank/DDBJ databases">
        <title>Genome sequencing of Stegodyphus mimosarum.</title>
        <authorList>
            <person name="Bechsgaard J."/>
        </authorList>
    </citation>
    <scope>NUCLEOTIDE SEQUENCE [LARGE SCALE GENOMIC DNA]</scope>
</reference>
<evidence type="ECO:0000313" key="2">
    <source>
        <dbReference type="Proteomes" id="UP000054359"/>
    </source>
</evidence>
<protein>
    <submittedName>
        <fullName evidence="1">Uncharacterized protein</fullName>
    </submittedName>
</protein>
<sequence length="102" mass="11750">MCGSLRTCLHDDVIPDDLPASLHMGSRQQRRAHETVYVPLQILTYMENIDQSISGSALYNIEIALNKVIKYVSEVFQDVQELKRGLNYAQLKVQVFKYQTDF</sequence>
<name>A0A087SYJ1_STEMI</name>
<keyword evidence="2" id="KW-1185">Reference proteome</keyword>
<dbReference type="Proteomes" id="UP000054359">
    <property type="component" value="Unassembled WGS sequence"/>
</dbReference>
<organism evidence="1 2">
    <name type="scientific">Stegodyphus mimosarum</name>
    <name type="common">African social velvet spider</name>
    <dbReference type="NCBI Taxonomy" id="407821"/>
    <lineage>
        <taxon>Eukaryota</taxon>
        <taxon>Metazoa</taxon>
        <taxon>Ecdysozoa</taxon>
        <taxon>Arthropoda</taxon>
        <taxon>Chelicerata</taxon>
        <taxon>Arachnida</taxon>
        <taxon>Araneae</taxon>
        <taxon>Araneomorphae</taxon>
        <taxon>Entelegynae</taxon>
        <taxon>Eresoidea</taxon>
        <taxon>Eresidae</taxon>
        <taxon>Stegodyphus</taxon>
    </lineage>
</organism>
<gene>
    <name evidence="1" type="ORF">X975_17397</name>
</gene>
<feature type="non-terminal residue" evidence="1">
    <location>
        <position position="102"/>
    </location>
</feature>
<evidence type="ECO:0000313" key="1">
    <source>
        <dbReference type="EMBL" id="KFM57930.1"/>
    </source>
</evidence>
<proteinExistence type="predicted"/>
<accession>A0A087SYJ1</accession>
<dbReference type="OrthoDB" id="527990at2759"/>
<dbReference type="EMBL" id="KK112544">
    <property type="protein sequence ID" value="KFM57930.1"/>
    <property type="molecule type" value="Genomic_DNA"/>
</dbReference>
<dbReference type="AlphaFoldDB" id="A0A087SYJ1"/>